<dbReference type="AlphaFoldDB" id="A0AB39TNQ7"/>
<dbReference type="Gene3D" id="1.10.287.1060">
    <property type="entry name" value="ESAT-6-like"/>
    <property type="match status" value="1"/>
</dbReference>
<dbReference type="InterPro" id="IPR036689">
    <property type="entry name" value="ESAT-6-like_sf"/>
</dbReference>
<sequence length="93" mass="10365">MTAQEMTEFAKQIGEAIHKIEGEQTKLHNTVTNIGGGWKGQAATAYTNLQTQFNDDIKALNQSLNAIKDAIERTTAHYAQTEAEQQDQFRPQS</sequence>
<evidence type="ECO:0000256" key="1">
    <source>
        <dbReference type="RuleBase" id="RU362001"/>
    </source>
</evidence>
<dbReference type="SUPFAM" id="SSF140453">
    <property type="entry name" value="EsxAB dimer-like"/>
    <property type="match status" value="1"/>
</dbReference>
<reference evidence="2" key="1">
    <citation type="submission" date="2024-07" db="EMBL/GenBank/DDBJ databases">
        <authorList>
            <person name="Yu S.T."/>
        </authorList>
    </citation>
    <scope>NUCLEOTIDE SEQUENCE</scope>
    <source>
        <strain evidence="2">Y1</strain>
    </source>
</reference>
<proteinExistence type="inferred from homology"/>
<dbReference type="RefSeq" id="WP_369184017.1">
    <property type="nucleotide sequence ID" value="NZ_CP163445.1"/>
</dbReference>
<accession>A0AB39TNQ7</accession>
<name>A0AB39TNQ7_9ACTN</name>
<dbReference type="Pfam" id="PF06013">
    <property type="entry name" value="WXG100"/>
    <property type="match status" value="1"/>
</dbReference>
<dbReference type="NCBIfam" id="TIGR03930">
    <property type="entry name" value="WXG100_ESAT6"/>
    <property type="match status" value="1"/>
</dbReference>
<protein>
    <recommendedName>
        <fullName evidence="1">ESAT-6-like protein</fullName>
    </recommendedName>
</protein>
<organism evidence="2">
    <name type="scientific">Streptomyces sp. Y1</name>
    <dbReference type="NCBI Taxonomy" id="3238634"/>
    <lineage>
        <taxon>Bacteria</taxon>
        <taxon>Bacillati</taxon>
        <taxon>Actinomycetota</taxon>
        <taxon>Actinomycetes</taxon>
        <taxon>Kitasatosporales</taxon>
        <taxon>Streptomycetaceae</taxon>
        <taxon>Streptomyces</taxon>
    </lineage>
</organism>
<comment type="similarity">
    <text evidence="1">Belongs to the WXG100 family.</text>
</comment>
<gene>
    <name evidence="2" type="ORF">AB2U05_21880</name>
</gene>
<dbReference type="InterPro" id="IPR010310">
    <property type="entry name" value="T7SS_ESAT-6-like"/>
</dbReference>
<dbReference type="EMBL" id="CP163445">
    <property type="protein sequence ID" value="XDQ80920.1"/>
    <property type="molecule type" value="Genomic_DNA"/>
</dbReference>
<evidence type="ECO:0000313" key="2">
    <source>
        <dbReference type="EMBL" id="XDQ80920.1"/>
    </source>
</evidence>